<dbReference type="InterPro" id="IPR057574">
    <property type="entry name" value="nSTAND_NTPase5_dom"/>
</dbReference>
<keyword evidence="3" id="KW-1185">Reference proteome</keyword>
<evidence type="ECO:0000313" key="3">
    <source>
        <dbReference type="Proteomes" id="UP000289184"/>
    </source>
</evidence>
<dbReference type="InterPro" id="IPR011990">
    <property type="entry name" value="TPR-like_helical_dom_sf"/>
</dbReference>
<gene>
    <name evidence="2" type="ORF">AGI3411_01711</name>
</gene>
<dbReference type="SUPFAM" id="SSF48452">
    <property type="entry name" value="TPR-like"/>
    <property type="match status" value="2"/>
</dbReference>
<dbReference type="Pfam" id="PF25199">
    <property type="entry name" value="nSTAND_NTPase5"/>
    <property type="match status" value="1"/>
</dbReference>
<dbReference type="InterPro" id="IPR027417">
    <property type="entry name" value="P-loop_NTPase"/>
</dbReference>
<reference evidence="2 3" key="1">
    <citation type="submission" date="2018-07" db="EMBL/GenBank/DDBJ databases">
        <authorList>
            <person name="Peeters C."/>
        </authorList>
    </citation>
    <scope>NUCLEOTIDE SEQUENCE [LARGE SCALE GENOMIC DNA]</scope>
    <source>
        <strain evidence="2 3">LMG 3411</strain>
    </source>
</reference>
<dbReference type="Pfam" id="PF13289">
    <property type="entry name" value="SIR2_2"/>
    <property type="match status" value="1"/>
</dbReference>
<name>A0A446CA32_9BURK</name>
<dbReference type="OrthoDB" id="7221817at2"/>
<evidence type="ECO:0000313" key="2">
    <source>
        <dbReference type="EMBL" id="SSW64611.1"/>
    </source>
</evidence>
<sequence length="1032" mass="116676">MDIPHYLIDQIRAGKVILFLGAGASWGAKASSAPESPPSGRELGKLLSDKFLGGDSLDKALSLIGEYCIAESDLRTVQRYIAQIFERYNPSNTHKAIADFRWAAVVTTNYDQILEKAYAENKSRLQTLVPILRNSDRIDHELRAPDAVPLLKLHGCISMVDEVTCPLILTIDQYVSHMTGRDKLFHRFTEYAGEYSVVYVGYQIEDSDIRSILLQLTRPEISRPMQYVVTPNPSERDQRIWADKRITTISGTFDEFITELQGKIPKALRGIKSTIHSHPIAAKFATHAAPSDELLAFLTNDVMYVFGGMPPETPNPQAFYKGASYGWGSIAAAHDAKRTLTDTILSEVILVDEPNRPRATDFYLIKGYAGSGKTVLLKRISYEAGITFEKIVLYLRSDARLLIGPVTELCDLLKERIYIFIDGVARRSTELSSFLTAARNKNLPVTVIGTERSNEWNVDGQDLSPMLDGTHQLRSLSSLEIDSLIEKLDIFKCLGVLSTKTQLERREAFLSYADRQLLVALYEITSGADFPDIVFDEYKHIVSDRARRIYLFVCALNRLNVPVRAGLIYRLTGVSFKDFKQDFFSPLESIVLSEEYKPALDMAYRARHPWVAQIVFERALPQEQDRFDLYMSILKEIDVGYTPDRSAFRETIRAKNLRDQFSDPLRIEEIFRAAHEASHDDGYTFQQHAIYEMRRPNGSLTRANELLADARQLLPHDKSITHTMSELEMVRAEASKTDVERNMHLEKARQHASRLIGSTANSSHGHVTLVKLAMGHLRDVLEQSEPAEEDVTAATKQVEQSLSEGLQRFRNDEYLLAAEADFSTLLNNKERAKKALTTAISKNAASIYIAKALSRMQEAEGEFSSARKTLADALKVLPGDKLLNSALARLLENRFPEETVEAESCWRRSFTEGDTNYTSQFWYARRLYLNGKIDDAMANFSKLKVARVPFETKIAIAGRIREQGSIKKFEGTISRLESDYAWLSPYGQQRSIYLHCSQVKADVWQQYQRGDAIKFSIGFNYMGPAATFRGIQ</sequence>
<accession>A0A446CA32</accession>
<feature type="domain" description="Novel STAND NTPase 5" evidence="1">
    <location>
        <begin position="317"/>
        <end position="462"/>
    </location>
</feature>
<dbReference type="Gene3D" id="1.25.40.10">
    <property type="entry name" value="Tetratricopeptide repeat domain"/>
    <property type="match status" value="1"/>
</dbReference>
<dbReference type="SUPFAM" id="SSF52540">
    <property type="entry name" value="P-loop containing nucleoside triphosphate hydrolases"/>
    <property type="match status" value="1"/>
</dbReference>
<dbReference type="AlphaFoldDB" id="A0A446CA32"/>
<protein>
    <recommendedName>
        <fullName evidence="1">Novel STAND NTPase 5 domain-containing protein</fullName>
    </recommendedName>
</protein>
<proteinExistence type="predicted"/>
<dbReference type="SUPFAM" id="SSF52467">
    <property type="entry name" value="DHS-like NAD/FAD-binding domain"/>
    <property type="match status" value="1"/>
</dbReference>
<dbReference type="Proteomes" id="UP000289184">
    <property type="component" value="Unassembled WGS sequence"/>
</dbReference>
<dbReference type="EMBL" id="UFQB01000005">
    <property type="protein sequence ID" value="SSW64611.1"/>
    <property type="molecule type" value="Genomic_DNA"/>
</dbReference>
<evidence type="ECO:0000259" key="1">
    <source>
        <dbReference type="Pfam" id="PF25199"/>
    </source>
</evidence>
<organism evidence="2 3">
    <name type="scientific">Achromobacter agilis</name>
    <dbReference type="NCBI Taxonomy" id="1353888"/>
    <lineage>
        <taxon>Bacteria</taxon>
        <taxon>Pseudomonadati</taxon>
        <taxon>Pseudomonadota</taxon>
        <taxon>Betaproteobacteria</taxon>
        <taxon>Burkholderiales</taxon>
        <taxon>Alcaligenaceae</taxon>
        <taxon>Achromobacter</taxon>
    </lineage>
</organism>
<dbReference type="InterPro" id="IPR029035">
    <property type="entry name" value="DHS-like_NAD/FAD-binding_dom"/>
</dbReference>
<dbReference type="RefSeq" id="WP_129526946.1">
    <property type="nucleotide sequence ID" value="NZ_UFQB01000005.1"/>
</dbReference>